<dbReference type="Proteomes" id="UP000502248">
    <property type="component" value="Chromosome"/>
</dbReference>
<dbReference type="InterPro" id="IPR008000">
    <property type="entry name" value="Rham/fucose_mutarotase"/>
</dbReference>
<evidence type="ECO:0000313" key="2">
    <source>
        <dbReference type="Proteomes" id="UP000502248"/>
    </source>
</evidence>
<dbReference type="Gene3D" id="3.30.70.100">
    <property type="match status" value="1"/>
</dbReference>
<organism evidence="1 2">
    <name type="scientific">Cohnella herbarum</name>
    <dbReference type="NCBI Taxonomy" id="2728023"/>
    <lineage>
        <taxon>Bacteria</taxon>
        <taxon>Bacillati</taxon>
        <taxon>Bacillota</taxon>
        <taxon>Bacilli</taxon>
        <taxon>Bacillales</taxon>
        <taxon>Paenibacillaceae</taxon>
        <taxon>Cohnella</taxon>
    </lineage>
</organism>
<name>A0A7Z2VFG8_9BACL</name>
<dbReference type="RefSeq" id="WP_169278407.1">
    <property type="nucleotide sequence ID" value="NZ_CP051680.1"/>
</dbReference>
<proteinExistence type="predicted"/>
<keyword evidence="2" id="KW-1185">Reference proteome</keyword>
<dbReference type="AlphaFoldDB" id="A0A7Z2VFG8"/>
<evidence type="ECO:0000313" key="1">
    <source>
        <dbReference type="EMBL" id="QJD82104.1"/>
    </source>
</evidence>
<gene>
    <name evidence="1" type="ORF">HH215_02195</name>
</gene>
<dbReference type="InterPro" id="IPR011008">
    <property type="entry name" value="Dimeric_a/b-barrel"/>
</dbReference>
<dbReference type="Pfam" id="PF05336">
    <property type="entry name" value="rhaM"/>
    <property type="match status" value="1"/>
</dbReference>
<dbReference type="SUPFAM" id="SSF54909">
    <property type="entry name" value="Dimeric alpha+beta barrel"/>
    <property type="match status" value="1"/>
</dbReference>
<dbReference type="EMBL" id="CP051680">
    <property type="protein sequence ID" value="QJD82104.1"/>
    <property type="molecule type" value="Genomic_DNA"/>
</dbReference>
<sequence length="106" mass="12424">MGRHFFKLQCKPGSEQEYVERHQAVFPDLLDAFKRVGIRSYSIFMQGNGLYAYMEADDYDYAMAELDKDPANERWQAYMKDIMLPFEGGTSLVQPVDNEVFFFDNK</sequence>
<dbReference type="PANTHER" id="PTHR34389">
    <property type="entry name" value="L-RHAMNOSE MUTAROTASE"/>
    <property type="match status" value="1"/>
</dbReference>
<protein>
    <submittedName>
        <fullName evidence="1">L-rhamnose mutarotase</fullName>
    </submittedName>
</protein>
<dbReference type="PANTHER" id="PTHR34389:SF2">
    <property type="entry name" value="L-RHAMNOSE MUTAROTASE"/>
    <property type="match status" value="1"/>
</dbReference>
<dbReference type="GO" id="GO:0019301">
    <property type="term" value="P:rhamnose catabolic process"/>
    <property type="evidence" value="ECO:0007669"/>
    <property type="project" value="TreeGrafter"/>
</dbReference>
<reference evidence="1 2" key="1">
    <citation type="submission" date="2020-04" db="EMBL/GenBank/DDBJ databases">
        <title>Genome sequencing of novel species.</title>
        <authorList>
            <person name="Heo J."/>
            <person name="Kim S.-J."/>
            <person name="Kim J.-S."/>
            <person name="Hong S.-B."/>
            <person name="Kwon S.-W."/>
        </authorList>
    </citation>
    <scope>NUCLEOTIDE SEQUENCE [LARGE SCALE GENOMIC DNA]</scope>
    <source>
        <strain evidence="1 2">MFER-1</strain>
    </source>
</reference>
<accession>A0A7Z2VFG8</accession>
<dbReference type="GO" id="GO:0016857">
    <property type="term" value="F:racemase and epimerase activity, acting on carbohydrates and derivatives"/>
    <property type="evidence" value="ECO:0007669"/>
    <property type="project" value="InterPro"/>
</dbReference>
<dbReference type="KEGG" id="cheb:HH215_02195"/>